<evidence type="ECO:0000313" key="2">
    <source>
        <dbReference type="Proteomes" id="UP000828941"/>
    </source>
</evidence>
<reference evidence="1 2" key="1">
    <citation type="journal article" date="2022" name="DNA Res.">
        <title>Chromosomal-level genome assembly of the orchid tree Bauhinia variegata (Leguminosae; Cercidoideae) supports the allotetraploid origin hypothesis of Bauhinia.</title>
        <authorList>
            <person name="Zhong Y."/>
            <person name="Chen Y."/>
            <person name="Zheng D."/>
            <person name="Pang J."/>
            <person name="Liu Y."/>
            <person name="Luo S."/>
            <person name="Meng S."/>
            <person name="Qian L."/>
            <person name="Wei D."/>
            <person name="Dai S."/>
            <person name="Zhou R."/>
        </authorList>
    </citation>
    <scope>NUCLEOTIDE SEQUENCE [LARGE SCALE GENOMIC DNA]</scope>
    <source>
        <strain evidence="1">BV-YZ2020</strain>
    </source>
</reference>
<comment type="caution">
    <text evidence="1">The sequence shown here is derived from an EMBL/GenBank/DDBJ whole genome shotgun (WGS) entry which is preliminary data.</text>
</comment>
<sequence length="704" mass="81572">MNNRGSNRQSLARPLRANGDADLAFQLIDGDSNFKSTTLNDFANEVNLYERGRSYAVVAIMGPQSSGKSTLLNHLFQTKFREMDESEGRSQTTQGIWLARCPNINPLTLVMDIEGTDGIERGEDGTTFERRSALFALAVADVVLVNLWCHDIGREHAASKPLLKVVFQQVLLRFSNKPRKITLMFVIRDKTKSPEYKLEARLRSDVEKIWDSIKRSTDSSSAPLSNFFKVEVVFLPHYELREEEFKSKVKELKRRFVDSTVPGGLADSGEEKEPASGFAISAESIWNDIKENKDLDIPAHKILVAIYRCSEICKELLDTFETDKDWGELRKKTLTDFIPDFGMRVNSILNHFLSKFDAAAFYYDEAITAGKRKELVDKLLEFVRPAYQDVLNHLMLQHSKKFMEVVDKSSDRKITFSLFDDHLSKFDEDCKAVKVDLANWDNLKERTKLRQGMEGYLHTKREDKIDQKIWHLERQVKQELLDFVGYLLCEEGDPSWWKVRKHLKSIMESSLSKLDDILSKCDIDENGRREKIQKIEQYAEEVVEAKAREECSRVEEHMINKFLTLFKIDHQWSSNKEIEAAVKDFLYAPLDILSGLAAVRLEAGNIDNIHQILSVAFQHPNRRNQKQLNSTTWRRVPLSRTLIKPVECAWFWKAYIMRANYAIKQAQENLKKRRTRWMRFVLLFAEEIISIPLRAIDRVLGKLF</sequence>
<proteinExistence type="predicted"/>
<name>A0ACB9Q279_BAUVA</name>
<dbReference type="EMBL" id="CM039427">
    <property type="protein sequence ID" value="KAI4354137.1"/>
    <property type="molecule type" value="Genomic_DNA"/>
</dbReference>
<gene>
    <name evidence="1" type="ORF">L6164_003030</name>
</gene>
<dbReference type="Proteomes" id="UP000828941">
    <property type="component" value="Chromosome 2"/>
</dbReference>
<organism evidence="1 2">
    <name type="scientific">Bauhinia variegata</name>
    <name type="common">Purple orchid tree</name>
    <name type="synonym">Phanera variegata</name>
    <dbReference type="NCBI Taxonomy" id="167791"/>
    <lineage>
        <taxon>Eukaryota</taxon>
        <taxon>Viridiplantae</taxon>
        <taxon>Streptophyta</taxon>
        <taxon>Embryophyta</taxon>
        <taxon>Tracheophyta</taxon>
        <taxon>Spermatophyta</taxon>
        <taxon>Magnoliopsida</taxon>
        <taxon>eudicotyledons</taxon>
        <taxon>Gunneridae</taxon>
        <taxon>Pentapetalae</taxon>
        <taxon>rosids</taxon>
        <taxon>fabids</taxon>
        <taxon>Fabales</taxon>
        <taxon>Fabaceae</taxon>
        <taxon>Cercidoideae</taxon>
        <taxon>Cercideae</taxon>
        <taxon>Bauhiniinae</taxon>
        <taxon>Bauhinia</taxon>
    </lineage>
</organism>
<accession>A0ACB9Q279</accession>
<evidence type="ECO:0000313" key="1">
    <source>
        <dbReference type="EMBL" id="KAI4354137.1"/>
    </source>
</evidence>
<keyword evidence="2" id="KW-1185">Reference proteome</keyword>
<protein>
    <submittedName>
        <fullName evidence="1">Uncharacterized protein</fullName>
    </submittedName>
</protein>